<dbReference type="AlphaFoldDB" id="A0AA40BZE2"/>
<sequence>MFLAFANPASQQHPQPAPHLRYLSSGLNHGGLTCHLPTMSGIELIGAISGIVAILDTAVKAYEAIKDASGLPSTFHSVAERIPLVLETLQIARDGISLHPGRENSEEGDSSSIIRVLNSCEKKALKLQTMFRLMAPKPGGSTPRRFTTALQALGKGKKVEGLMEGIIADIQLLVGSQVLSAQTREKVRGFEERVQVGGEKSRVQGHEPAVGRSKERWRRSVSISNSGGGSQHVHTGVGDQYINTSEAPQYHGTFTGPFTFSFSAAGTPSPSPPVTPRSTVYADRRRYQRESPPPWSP</sequence>
<dbReference type="EMBL" id="JAULSU010000004">
    <property type="protein sequence ID" value="KAK0619043.1"/>
    <property type="molecule type" value="Genomic_DNA"/>
</dbReference>
<dbReference type="Proteomes" id="UP001175000">
    <property type="component" value="Unassembled WGS sequence"/>
</dbReference>
<organism evidence="3 4">
    <name type="scientific">Immersiella caudata</name>
    <dbReference type="NCBI Taxonomy" id="314043"/>
    <lineage>
        <taxon>Eukaryota</taxon>
        <taxon>Fungi</taxon>
        <taxon>Dikarya</taxon>
        <taxon>Ascomycota</taxon>
        <taxon>Pezizomycotina</taxon>
        <taxon>Sordariomycetes</taxon>
        <taxon>Sordariomycetidae</taxon>
        <taxon>Sordariales</taxon>
        <taxon>Lasiosphaeriaceae</taxon>
        <taxon>Immersiella</taxon>
    </lineage>
</organism>
<accession>A0AA40BZE2</accession>
<evidence type="ECO:0000256" key="1">
    <source>
        <dbReference type="SAM" id="MobiDB-lite"/>
    </source>
</evidence>
<keyword evidence="4" id="KW-1185">Reference proteome</keyword>
<evidence type="ECO:0000259" key="2">
    <source>
        <dbReference type="Pfam" id="PF17107"/>
    </source>
</evidence>
<dbReference type="Pfam" id="PF17107">
    <property type="entry name" value="SesA"/>
    <property type="match status" value="1"/>
</dbReference>
<name>A0AA40BZE2_9PEZI</name>
<feature type="region of interest" description="Disordered" evidence="1">
    <location>
        <begin position="262"/>
        <end position="297"/>
    </location>
</feature>
<dbReference type="InterPro" id="IPR031352">
    <property type="entry name" value="SesA"/>
</dbReference>
<evidence type="ECO:0000313" key="3">
    <source>
        <dbReference type="EMBL" id="KAK0619043.1"/>
    </source>
</evidence>
<gene>
    <name evidence="3" type="ORF">B0T14DRAFT_518465</name>
</gene>
<protein>
    <recommendedName>
        <fullName evidence="2">NACHT-NTPase and P-loop NTPases N-terminal domain-containing protein</fullName>
    </recommendedName>
</protein>
<proteinExistence type="predicted"/>
<evidence type="ECO:0000313" key="4">
    <source>
        <dbReference type="Proteomes" id="UP001175000"/>
    </source>
</evidence>
<reference evidence="3" key="1">
    <citation type="submission" date="2023-06" db="EMBL/GenBank/DDBJ databases">
        <title>Genome-scale phylogeny and comparative genomics of the fungal order Sordariales.</title>
        <authorList>
            <consortium name="Lawrence Berkeley National Laboratory"/>
            <person name="Hensen N."/>
            <person name="Bonometti L."/>
            <person name="Westerberg I."/>
            <person name="Brannstrom I.O."/>
            <person name="Guillou S."/>
            <person name="Cros-Aarteil S."/>
            <person name="Calhoun S."/>
            <person name="Haridas S."/>
            <person name="Kuo A."/>
            <person name="Mondo S."/>
            <person name="Pangilinan J."/>
            <person name="Riley R."/>
            <person name="Labutti K."/>
            <person name="Andreopoulos B."/>
            <person name="Lipzen A."/>
            <person name="Chen C."/>
            <person name="Yanf M."/>
            <person name="Daum C."/>
            <person name="Ng V."/>
            <person name="Clum A."/>
            <person name="Steindorff A."/>
            <person name="Ohm R."/>
            <person name="Martin F."/>
            <person name="Silar P."/>
            <person name="Natvig D."/>
            <person name="Lalanne C."/>
            <person name="Gautier V."/>
            <person name="Ament-Velasquez S.L."/>
            <person name="Kruys A."/>
            <person name="Hutchinson M.I."/>
            <person name="Powell A.J."/>
            <person name="Barry K."/>
            <person name="Miller A.N."/>
            <person name="Grigoriev I.V."/>
            <person name="Debuchy R."/>
            <person name="Gladieux P."/>
            <person name="Thoren M.H."/>
            <person name="Johannesson H."/>
        </authorList>
    </citation>
    <scope>NUCLEOTIDE SEQUENCE</scope>
    <source>
        <strain evidence="3">CBS 606.72</strain>
    </source>
</reference>
<comment type="caution">
    <text evidence="3">The sequence shown here is derived from an EMBL/GenBank/DDBJ whole genome shotgun (WGS) entry which is preliminary data.</text>
</comment>
<feature type="region of interest" description="Disordered" evidence="1">
    <location>
        <begin position="198"/>
        <end position="236"/>
    </location>
</feature>
<feature type="domain" description="NACHT-NTPase and P-loop NTPases N-terminal" evidence="2">
    <location>
        <begin position="48"/>
        <end position="173"/>
    </location>
</feature>